<dbReference type="PANTHER" id="PTHR38433">
    <property type="match status" value="1"/>
</dbReference>
<keyword evidence="3" id="KW-1185">Reference proteome</keyword>
<evidence type="ECO:0000256" key="1">
    <source>
        <dbReference type="SAM" id="Coils"/>
    </source>
</evidence>
<dbReference type="EMBL" id="CP129118">
    <property type="protein sequence ID" value="WOV88951.1"/>
    <property type="molecule type" value="Genomic_DNA"/>
</dbReference>
<name>A0ABZ0L8T4_9BACL</name>
<feature type="coiled-coil region" evidence="1">
    <location>
        <begin position="16"/>
        <end position="43"/>
    </location>
</feature>
<gene>
    <name evidence="2" type="ORF">QWT69_07560</name>
</gene>
<dbReference type="InterPro" id="IPR012440">
    <property type="entry name" value="DUF1641"/>
</dbReference>
<organism evidence="2 3">
    <name type="scientific">Sporosarcina oncorhynchi</name>
    <dbReference type="NCBI Taxonomy" id="3056444"/>
    <lineage>
        <taxon>Bacteria</taxon>
        <taxon>Bacillati</taxon>
        <taxon>Bacillota</taxon>
        <taxon>Bacilli</taxon>
        <taxon>Bacillales</taxon>
        <taxon>Caryophanaceae</taxon>
        <taxon>Sporosarcina</taxon>
    </lineage>
</organism>
<sequence>MAAPITTIKKIELTEAELQQAKVNELQALIVEQQQSLNKILELTAELDKAGVLDALNAVVKAKDELAGIAVAQASREPMTNMLNNAMNLVGVLTAIDPEVTAKLKSGIASGVREAELYSGTDEKVSIFQLMKALNDPDINRSIKFGMDFLKGMGKGLNGK</sequence>
<protein>
    <submittedName>
        <fullName evidence="2">DUF1641 domain-containing protein</fullName>
    </submittedName>
</protein>
<proteinExistence type="predicted"/>
<evidence type="ECO:0000313" key="3">
    <source>
        <dbReference type="Proteomes" id="UP001303902"/>
    </source>
</evidence>
<reference evidence="2 3" key="1">
    <citation type="submission" date="2023-06" db="EMBL/GenBank/DDBJ databases">
        <title>Sporosarcina sp. nov., isolated from Korean tranditional fermented seafood 'Jeotgal'.</title>
        <authorList>
            <person name="Yang A.I."/>
            <person name="Shin N.-R."/>
        </authorList>
    </citation>
    <scope>NUCLEOTIDE SEQUENCE [LARGE SCALE GENOMIC DNA]</scope>
    <source>
        <strain evidence="2 3">T2O-4</strain>
    </source>
</reference>
<dbReference type="RefSeq" id="WP_317970530.1">
    <property type="nucleotide sequence ID" value="NZ_CP129118.1"/>
</dbReference>
<evidence type="ECO:0000313" key="2">
    <source>
        <dbReference type="EMBL" id="WOV88951.1"/>
    </source>
</evidence>
<dbReference type="Proteomes" id="UP001303902">
    <property type="component" value="Chromosome"/>
</dbReference>
<dbReference type="Pfam" id="PF07849">
    <property type="entry name" value="DUF1641"/>
    <property type="match status" value="1"/>
</dbReference>
<keyword evidence="1" id="KW-0175">Coiled coil</keyword>
<accession>A0ABZ0L8T4</accession>
<dbReference type="PANTHER" id="PTHR38433:SF1">
    <property type="entry name" value="DUF1641 DOMAIN-CONTAINING PROTEIN"/>
    <property type="match status" value="1"/>
</dbReference>